<dbReference type="InterPro" id="IPR043136">
    <property type="entry name" value="B30.2/SPRY_sf"/>
</dbReference>
<protein>
    <submittedName>
        <fullName evidence="3">Spry domain containing socs box protein</fullName>
    </submittedName>
</protein>
<dbReference type="AlphaFoldDB" id="A0AAV7Z7F3"/>
<dbReference type="SMART" id="SM00213">
    <property type="entry name" value="UBQ"/>
    <property type="match status" value="1"/>
</dbReference>
<dbReference type="CDD" id="cd17039">
    <property type="entry name" value="Ubl_ubiquitin_like"/>
    <property type="match status" value="1"/>
</dbReference>
<sequence>MYFVRERKSNKTFTLNINSPYQVKDLESAVSDRIGIHTDYLLLKYTTTFLDSNKLLSDYKITENSKIDLIIRTPYSYFKYVVFVKWNETQEEWRNFSQSTNEETQTDLTSSPKVAFMLGIDKSQDYDKLFFGKIIDFVACLVKDGLDLKIISCQDGSILDLCSINFIKQKLEPLQISKTTSSLENFTFDPQTLILYWQPKIKLQESKKYQFLFQPKKRSYKHHDFSITISTQKNVFQETINDLNLTNVFSGLDLTNLDNSNLFSSQNSQLFENFGVNETYQQLLFNKLRKNQKVTVLNSADDIWSSELTGSGMEISENWKTVTSKYGGSKPGSATARSETIISKGQIYKFTVKVEEHGSSLAVGICEKNAPLDYPSRIGYLYEQMARKSKPNTKPEDYGLPYSKGDKIDIIVDLRLMKLSFELNDQTLGVAFTDLPDKEYVLLVTFYSSKMTLL</sequence>
<organism evidence="3 4">
    <name type="scientific">Anaeramoeba flamelloides</name>
    <dbReference type="NCBI Taxonomy" id="1746091"/>
    <lineage>
        <taxon>Eukaryota</taxon>
        <taxon>Metamonada</taxon>
        <taxon>Anaeramoebidae</taxon>
        <taxon>Anaeramoeba</taxon>
    </lineage>
</organism>
<dbReference type="InterPro" id="IPR029071">
    <property type="entry name" value="Ubiquitin-like_domsf"/>
</dbReference>
<dbReference type="InterPro" id="IPR050672">
    <property type="entry name" value="FBXO45-Fsn/SPSB_families"/>
</dbReference>
<dbReference type="Pfam" id="PF00240">
    <property type="entry name" value="ubiquitin"/>
    <property type="match status" value="1"/>
</dbReference>
<dbReference type="InterPro" id="IPR013320">
    <property type="entry name" value="ConA-like_dom_sf"/>
</dbReference>
<dbReference type="InterPro" id="IPR001870">
    <property type="entry name" value="B30.2/SPRY"/>
</dbReference>
<proteinExistence type="predicted"/>
<dbReference type="PROSITE" id="PS50188">
    <property type="entry name" value="B302_SPRY"/>
    <property type="match status" value="1"/>
</dbReference>
<dbReference type="PANTHER" id="PTHR12245">
    <property type="entry name" value="SPRY DOMAIN CONTAINING SOCS BOX PROTEIN"/>
    <property type="match status" value="1"/>
</dbReference>
<dbReference type="SUPFAM" id="SSF49899">
    <property type="entry name" value="Concanavalin A-like lectins/glucanases"/>
    <property type="match status" value="1"/>
</dbReference>
<feature type="domain" description="Ubiquitin-like" evidence="1">
    <location>
        <begin position="1"/>
        <end position="76"/>
    </location>
</feature>
<dbReference type="Proteomes" id="UP001146793">
    <property type="component" value="Unassembled WGS sequence"/>
</dbReference>
<dbReference type="PROSITE" id="PS50053">
    <property type="entry name" value="UBIQUITIN_2"/>
    <property type="match status" value="1"/>
</dbReference>
<dbReference type="SUPFAM" id="SSF54236">
    <property type="entry name" value="Ubiquitin-like"/>
    <property type="match status" value="1"/>
</dbReference>
<gene>
    <name evidence="3" type="ORF">M0812_18983</name>
</gene>
<name>A0AAV7Z7F3_9EUKA</name>
<dbReference type="PANTHER" id="PTHR12245:SF5">
    <property type="entry name" value="SPRY DOMAIN-CONTAINING SOCS BOX PROTEIN 3"/>
    <property type="match status" value="1"/>
</dbReference>
<dbReference type="InterPro" id="IPR003877">
    <property type="entry name" value="SPRY_dom"/>
</dbReference>
<comment type="caution">
    <text evidence="3">The sequence shown here is derived from an EMBL/GenBank/DDBJ whole genome shotgun (WGS) entry which is preliminary data.</text>
</comment>
<evidence type="ECO:0000259" key="2">
    <source>
        <dbReference type="PROSITE" id="PS50188"/>
    </source>
</evidence>
<feature type="domain" description="B30.2/SPRY" evidence="2">
    <location>
        <begin position="282"/>
        <end position="454"/>
    </location>
</feature>
<dbReference type="Gene3D" id="2.60.120.920">
    <property type="match status" value="1"/>
</dbReference>
<dbReference type="Pfam" id="PF00622">
    <property type="entry name" value="SPRY"/>
    <property type="match status" value="1"/>
</dbReference>
<dbReference type="CDD" id="cd11709">
    <property type="entry name" value="SPRY"/>
    <property type="match status" value="1"/>
</dbReference>
<dbReference type="EMBL" id="JANTQA010000036">
    <property type="protein sequence ID" value="KAJ3436916.1"/>
    <property type="molecule type" value="Genomic_DNA"/>
</dbReference>
<reference evidence="3" key="1">
    <citation type="submission" date="2022-08" db="EMBL/GenBank/DDBJ databases">
        <title>Novel sulphate-reducing endosymbionts in the free-living metamonad Anaeramoeba.</title>
        <authorList>
            <person name="Jerlstrom-Hultqvist J."/>
            <person name="Cepicka I."/>
            <person name="Gallot-Lavallee L."/>
            <person name="Salas-Leiva D."/>
            <person name="Curtis B.A."/>
            <person name="Zahonova K."/>
            <person name="Pipaliya S."/>
            <person name="Dacks J."/>
            <person name="Roger A.J."/>
        </authorList>
    </citation>
    <scope>NUCLEOTIDE SEQUENCE</scope>
    <source>
        <strain evidence="3">Busselton2</strain>
    </source>
</reference>
<evidence type="ECO:0000313" key="4">
    <source>
        <dbReference type="Proteomes" id="UP001146793"/>
    </source>
</evidence>
<dbReference type="Gene3D" id="3.10.20.90">
    <property type="entry name" value="Phosphatidylinositol 3-kinase Catalytic Subunit, Chain A, domain 1"/>
    <property type="match status" value="1"/>
</dbReference>
<evidence type="ECO:0000259" key="1">
    <source>
        <dbReference type="PROSITE" id="PS50053"/>
    </source>
</evidence>
<accession>A0AAV7Z7F3</accession>
<evidence type="ECO:0000313" key="3">
    <source>
        <dbReference type="EMBL" id="KAJ3436916.1"/>
    </source>
</evidence>
<dbReference type="InterPro" id="IPR000626">
    <property type="entry name" value="Ubiquitin-like_dom"/>
</dbReference>